<dbReference type="OrthoDB" id="9814510at2"/>
<dbReference type="EMBL" id="LRVM01000012">
    <property type="protein sequence ID" value="KXL51937.1"/>
    <property type="molecule type" value="Genomic_DNA"/>
</dbReference>
<dbReference type="Proteomes" id="UP000070539">
    <property type="component" value="Unassembled WGS sequence"/>
</dbReference>
<proteinExistence type="predicted"/>
<dbReference type="RefSeq" id="WP_066090128.1">
    <property type="nucleotide sequence ID" value="NZ_LRVM01000012.1"/>
</dbReference>
<accession>A0A136WBN4</accession>
<sequence length="427" mass="48564">MYNRRYDKVFLMLRQETAGYSMGQRAPWGSCTMEIKNGTGRISLTVQGLRPMHRGRYAVYAIAGAEEKQNNFFCGVLTPDSAGHGELKWDFNPDGIGDMRTTAEELNTVAVLAEADGSFSAPLTAYFASKVDWRTYFKSADKKKERQTELPKPKEMPKEMQKVKEMPKAKEDKLELPKGKQSVQEPPLVAAEAMAAEMPAFELPKINSKKAVPKDEMAKPKEEKKEGYQGSFRGLLEKFRHELEELQDAGVFTDKEMERIERAGRRNLQNIGEQGNDNTASVVMDLKKDDAGKIEADSIEKTAIYEKEIDQENESAIRDAFLRKYKLLKENTDIFPFGDEAVGWKCISLEEMVLLEDIPLCWMKDFFLLCSMKKYHHLIWKPQAKGYLLGVPGVNSAAERAKAEQLGFQEFQKMEDGALGYWIFTKK</sequence>
<evidence type="ECO:0000256" key="1">
    <source>
        <dbReference type="SAM" id="MobiDB-lite"/>
    </source>
</evidence>
<gene>
    <name evidence="2" type="ORF">CLNEO_26360</name>
</gene>
<dbReference type="STRING" id="36847.CLNEO_26360"/>
<feature type="compositionally biased region" description="Basic and acidic residues" evidence="1">
    <location>
        <begin position="142"/>
        <end position="178"/>
    </location>
</feature>
<keyword evidence="3" id="KW-1185">Reference proteome</keyword>
<feature type="region of interest" description="Disordered" evidence="1">
    <location>
        <begin position="142"/>
        <end position="184"/>
    </location>
</feature>
<evidence type="ECO:0000313" key="2">
    <source>
        <dbReference type="EMBL" id="KXL51937.1"/>
    </source>
</evidence>
<comment type="caution">
    <text evidence="2">The sequence shown here is derived from an EMBL/GenBank/DDBJ whole genome shotgun (WGS) entry which is preliminary data.</text>
</comment>
<evidence type="ECO:0000313" key="3">
    <source>
        <dbReference type="Proteomes" id="UP000070539"/>
    </source>
</evidence>
<dbReference type="AlphaFoldDB" id="A0A136WBN4"/>
<protein>
    <submittedName>
        <fullName evidence="2">Uncharacterized protein</fullName>
    </submittedName>
</protein>
<name>A0A136WBN4_9FIRM</name>
<organism evidence="2 3">
    <name type="scientific">Anaerotignum neopropionicum</name>
    <dbReference type="NCBI Taxonomy" id="36847"/>
    <lineage>
        <taxon>Bacteria</taxon>
        <taxon>Bacillati</taxon>
        <taxon>Bacillota</taxon>
        <taxon>Clostridia</taxon>
        <taxon>Lachnospirales</taxon>
        <taxon>Anaerotignaceae</taxon>
        <taxon>Anaerotignum</taxon>
    </lineage>
</organism>
<reference evidence="2 3" key="1">
    <citation type="submission" date="2016-01" db="EMBL/GenBank/DDBJ databases">
        <title>Genome sequence of Clostridium neopropionicum X4, DSM-3847.</title>
        <authorList>
            <person name="Poehlein A."/>
            <person name="Beck M.H."/>
            <person name="Bengelsdorf F.R."/>
            <person name="Daniel R."/>
            <person name="Duerre P."/>
        </authorList>
    </citation>
    <scope>NUCLEOTIDE SEQUENCE [LARGE SCALE GENOMIC DNA]</scope>
    <source>
        <strain evidence="2 3">DSM-3847</strain>
    </source>
</reference>